<name>A0A4V2G4T5_9BACT</name>
<dbReference type="GO" id="GO:0016758">
    <property type="term" value="F:hexosyltransferase activity"/>
    <property type="evidence" value="ECO:0007669"/>
    <property type="project" value="UniProtKB-ARBA"/>
</dbReference>
<accession>A0A4V2G4T5</accession>
<gene>
    <name evidence="1" type="ORF">BDD14_3662</name>
</gene>
<dbReference type="Proteomes" id="UP000292958">
    <property type="component" value="Unassembled WGS sequence"/>
</dbReference>
<dbReference type="SUPFAM" id="SSF53756">
    <property type="entry name" value="UDP-Glycosyltransferase/glycogen phosphorylase"/>
    <property type="match status" value="1"/>
</dbReference>
<protein>
    <submittedName>
        <fullName evidence="1">MGT family glycosyltransferase</fullName>
    </submittedName>
</protein>
<dbReference type="Gene3D" id="3.40.50.2000">
    <property type="entry name" value="Glycogen Phosphorylase B"/>
    <property type="match status" value="2"/>
</dbReference>
<dbReference type="InterPro" id="IPR050426">
    <property type="entry name" value="Glycosyltransferase_28"/>
</dbReference>
<sequence length="434" mass="47470">MRIGFISVPLTGHLNPMTALARQLQSRGHEIVFFGTPDTEPAVRAAGLKFVSYGEKELPKGTGIYDPVAKLHGMEVMQYTSMHISPILTEAALAYLPQKMLEAGIEAVVIDTIYFYAELVPLSLGLPYVHIWNVLHIDFSGETPPCLFTLPYEDSEEARATYREAVGSFASFFTPLVSIATTYATRMGLDIDWTNPAATLSPLAVITQTPKVFDYPGMPTVPQFHFAGPFHDGSGRVPAPFPWEKLDDRPLIYASLGTLVNGLDFIYKAILESLARFPKFQAVLSIGKSVNPEDLGTIPSNVIVVKGAPQLELLKRASLCITHAGMNTTLECLAQGVPMVAIPISYDQPGAATRIAYHGVGEYVTVDDLTTERLTELIQKVQDHPSYREKAHSIQEAITKIRGLEFAADVIEDAFANSVPEELVLEASGIRSSF</sequence>
<keyword evidence="1" id="KW-0808">Transferase</keyword>
<dbReference type="PANTHER" id="PTHR48050:SF13">
    <property type="entry name" value="STEROL 3-BETA-GLUCOSYLTRANSFERASE UGT80A2"/>
    <property type="match status" value="1"/>
</dbReference>
<comment type="caution">
    <text evidence="1">The sequence shown here is derived from an EMBL/GenBank/DDBJ whole genome shotgun (WGS) entry which is preliminary data.</text>
</comment>
<dbReference type="AlphaFoldDB" id="A0A4V2G4T5"/>
<keyword evidence="2" id="KW-1185">Reference proteome</keyword>
<dbReference type="GO" id="GO:0017000">
    <property type="term" value="P:antibiotic biosynthetic process"/>
    <property type="evidence" value="ECO:0007669"/>
    <property type="project" value="UniProtKB-ARBA"/>
</dbReference>
<dbReference type="EMBL" id="SHKW01000001">
    <property type="protein sequence ID" value="RZU42116.1"/>
    <property type="molecule type" value="Genomic_DNA"/>
</dbReference>
<reference evidence="1 2" key="1">
    <citation type="submission" date="2019-02" db="EMBL/GenBank/DDBJ databases">
        <title>Genomic Encyclopedia of Archaeal and Bacterial Type Strains, Phase II (KMG-II): from individual species to whole genera.</title>
        <authorList>
            <person name="Goeker M."/>
        </authorList>
    </citation>
    <scope>NUCLEOTIDE SEQUENCE [LARGE SCALE GENOMIC DNA]</scope>
    <source>
        <strain evidence="1 2">DSM 18101</strain>
    </source>
</reference>
<organism evidence="1 2">
    <name type="scientific">Edaphobacter modestus</name>
    <dbReference type="NCBI Taxonomy" id="388466"/>
    <lineage>
        <taxon>Bacteria</taxon>
        <taxon>Pseudomonadati</taxon>
        <taxon>Acidobacteriota</taxon>
        <taxon>Terriglobia</taxon>
        <taxon>Terriglobales</taxon>
        <taxon>Acidobacteriaceae</taxon>
        <taxon>Edaphobacter</taxon>
    </lineage>
</organism>
<evidence type="ECO:0000313" key="1">
    <source>
        <dbReference type="EMBL" id="RZU42116.1"/>
    </source>
</evidence>
<dbReference type="CDD" id="cd03784">
    <property type="entry name" value="GT1_Gtf-like"/>
    <property type="match status" value="1"/>
</dbReference>
<dbReference type="FunFam" id="3.40.50.2000:FF:000072">
    <property type="entry name" value="Glycosyl transferase"/>
    <property type="match status" value="1"/>
</dbReference>
<dbReference type="Pfam" id="PF00201">
    <property type="entry name" value="UDPGT"/>
    <property type="match status" value="1"/>
</dbReference>
<proteinExistence type="predicted"/>
<dbReference type="GO" id="GO:0008194">
    <property type="term" value="F:UDP-glycosyltransferase activity"/>
    <property type="evidence" value="ECO:0007669"/>
    <property type="project" value="InterPro"/>
</dbReference>
<dbReference type="PANTHER" id="PTHR48050">
    <property type="entry name" value="STEROL 3-BETA-GLUCOSYLTRANSFERASE"/>
    <property type="match status" value="1"/>
</dbReference>
<dbReference type="OrthoDB" id="107712at2"/>
<dbReference type="InterPro" id="IPR002213">
    <property type="entry name" value="UDP_glucos_trans"/>
</dbReference>
<evidence type="ECO:0000313" key="2">
    <source>
        <dbReference type="Proteomes" id="UP000292958"/>
    </source>
</evidence>